<comment type="caution">
    <text evidence="9">The sequence shown here is derived from an EMBL/GenBank/DDBJ whole genome shotgun (WGS) entry which is preliminary data.</text>
</comment>
<feature type="domain" description="TRAP C4-dicarboxylate transport system permease DctM subunit" evidence="8">
    <location>
        <begin position="8"/>
        <end position="418"/>
    </location>
</feature>
<evidence type="ECO:0000256" key="3">
    <source>
        <dbReference type="ARBA" id="ARBA00022519"/>
    </source>
</evidence>
<dbReference type="Proteomes" id="UP001375812">
    <property type="component" value="Unassembled WGS sequence"/>
</dbReference>
<comment type="function">
    <text evidence="7">Part of the tripartite ATP-independent periplasmic (TRAP) transport system.</text>
</comment>
<keyword evidence="6 7" id="KW-0472">Membrane</keyword>
<proteinExistence type="inferred from homology"/>
<comment type="subcellular location">
    <subcellularLocation>
        <location evidence="1 7">Cell inner membrane</location>
        <topology evidence="1 7">Multi-pass membrane protein</topology>
    </subcellularLocation>
</comment>
<keyword evidence="2" id="KW-1003">Cell membrane</keyword>
<feature type="transmembrane region" description="Helical" evidence="7">
    <location>
        <begin position="401"/>
        <end position="423"/>
    </location>
</feature>
<comment type="caution">
    <text evidence="7">Lacks conserved residue(s) required for the propagation of feature annotation.</text>
</comment>
<comment type="subunit">
    <text evidence="7">The complex comprises the extracytoplasmic solute receptor protein and the two transmembrane proteins.</text>
</comment>
<evidence type="ECO:0000256" key="2">
    <source>
        <dbReference type="ARBA" id="ARBA00022475"/>
    </source>
</evidence>
<evidence type="ECO:0000313" key="9">
    <source>
        <dbReference type="EMBL" id="MEJ5021136.1"/>
    </source>
</evidence>
<evidence type="ECO:0000256" key="7">
    <source>
        <dbReference type="RuleBase" id="RU369079"/>
    </source>
</evidence>
<accession>A0ABU8PGC4</accession>
<feature type="transmembrane region" description="Helical" evidence="7">
    <location>
        <begin position="279"/>
        <end position="295"/>
    </location>
</feature>
<feature type="transmembrane region" description="Helical" evidence="7">
    <location>
        <begin position="94"/>
        <end position="113"/>
    </location>
</feature>
<dbReference type="EMBL" id="JBBGZH010000002">
    <property type="protein sequence ID" value="MEJ5021136.1"/>
    <property type="molecule type" value="Genomic_DNA"/>
</dbReference>
<evidence type="ECO:0000256" key="1">
    <source>
        <dbReference type="ARBA" id="ARBA00004429"/>
    </source>
</evidence>
<feature type="transmembrane region" description="Helical" evidence="7">
    <location>
        <begin position="134"/>
        <end position="162"/>
    </location>
</feature>
<keyword evidence="10" id="KW-1185">Reference proteome</keyword>
<evidence type="ECO:0000256" key="6">
    <source>
        <dbReference type="ARBA" id="ARBA00023136"/>
    </source>
</evidence>
<evidence type="ECO:0000256" key="5">
    <source>
        <dbReference type="ARBA" id="ARBA00022989"/>
    </source>
</evidence>
<keyword evidence="5 7" id="KW-1133">Transmembrane helix</keyword>
<feature type="transmembrane region" description="Helical" evidence="7">
    <location>
        <begin position="315"/>
        <end position="345"/>
    </location>
</feature>
<dbReference type="PANTHER" id="PTHR33362:SF4">
    <property type="entry name" value="2,3-DIKETO-L-GULONATE TRAP TRANSPORTER LARGE PERMEASE PROTEIN YIAN"/>
    <property type="match status" value="1"/>
</dbReference>
<feature type="transmembrane region" description="Helical" evidence="7">
    <location>
        <begin position="242"/>
        <end position="258"/>
    </location>
</feature>
<evidence type="ECO:0000259" key="8">
    <source>
        <dbReference type="Pfam" id="PF06808"/>
    </source>
</evidence>
<feature type="transmembrane region" description="Helical" evidence="7">
    <location>
        <begin position="56"/>
        <end position="74"/>
    </location>
</feature>
<sequence>MNLTIIFLVMLALFALNMRLYVGILMAVFAYFVFFNHIPIAIAVQRFIGPAQNTSLLAIPFFIMLGTVMSHTGIAERMIRVSDLLVGRLRGGMALTNIMVSTLMGGVSASNLADSAMLTRMMVPEMEKRGYDRAFSCAVTAAGSLVTPIIPPGIALIIYGLIADVSIGKMFMAGILPGILGAILLMVAAYVTSVRRGYKPSRERALTGAEIRQTLGSAWTAVLLIVAILGGIRANIFTPTEAGAVAVTFVLIIGFFIYREMKLKHVVESLIETAKSTSSVLLVIMASSALAWVFSLEQAGQSLATVISTVTDNPYLFLLVVNVVLLFLGMLIEGTALMIVLVPLLMPTVKAMGIDPVHFGIIVIVNLSVGTLTPPVGTVMLMVCNIAKVKVSDFTRQAFSMYAGLFVFLLIVTYVPTISTLLAK</sequence>
<name>A0ABU8PGC4_9HYPH</name>
<organism evidence="9 10">
    <name type="scientific">Ochrobactrum vermis</name>
    <dbReference type="NCBI Taxonomy" id="1827297"/>
    <lineage>
        <taxon>Bacteria</taxon>
        <taxon>Pseudomonadati</taxon>
        <taxon>Pseudomonadota</taxon>
        <taxon>Alphaproteobacteria</taxon>
        <taxon>Hyphomicrobiales</taxon>
        <taxon>Brucellaceae</taxon>
        <taxon>Brucella/Ochrobactrum group</taxon>
        <taxon>Ochrobactrum</taxon>
    </lineage>
</organism>
<feature type="transmembrane region" description="Helical" evidence="7">
    <location>
        <begin position="215"/>
        <end position="236"/>
    </location>
</feature>
<dbReference type="RefSeq" id="WP_105543608.1">
    <property type="nucleotide sequence ID" value="NZ_JBBGZH010000002.1"/>
</dbReference>
<evidence type="ECO:0000256" key="4">
    <source>
        <dbReference type="ARBA" id="ARBA00022692"/>
    </source>
</evidence>
<dbReference type="Pfam" id="PF06808">
    <property type="entry name" value="DctM"/>
    <property type="match status" value="1"/>
</dbReference>
<keyword evidence="4 7" id="KW-0812">Transmembrane</keyword>
<keyword evidence="7" id="KW-0813">Transport</keyword>
<dbReference type="PIRSF" id="PIRSF006066">
    <property type="entry name" value="HI0050"/>
    <property type="match status" value="1"/>
</dbReference>
<dbReference type="InterPro" id="IPR010656">
    <property type="entry name" value="DctM"/>
</dbReference>
<dbReference type="PANTHER" id="PTHR33362">
    <property type="entry name" value="SIALIC ACID TRAP TRANSPORTER PERMEASE PROTEIN SIAT-RELATED"/>
    <property type="match status" value="1"/>
</dbReference>
<gene>
    <name evidence="9" type="ORF">WH297_15560</name>
</gene>
<reference evidence="9 10" key="1">
    <citation type="submission" date="2023-12" db="EMBL/GenBank/DDBJ databases">
        <title>Gut-associated functions are favored during microbiome assembly across C. elegans life.</title>
        <authorList>
            <person name="Zimmermann J."/>
        </authorList>
    </citation>
    <scope>NUCLEOTIDE SEQUENCE [LARGE SCALE GENOMIC DNA]</scope>
    <source>
        <strain evidence="9 10">MYb71</strain>
    </source>
</reference>
<dbReference type="InterPro" id="IPR004681">
    <property type="entry name" value="TRAP_DctM"/>
</dbReference>
<protein>
    <recommendedName>
        <fullName evidence="7">TRAP transporter large permease protein</fullName>
    </recommendedName>
</protein>
<dbReference type="NCBIfam" id="TIGR00786">
    <property type="entry name" value="dctM"/>
    <property type="match status" value="1"/>
</dbReference>
<comment type="similarity">
    <text evidence="7">Belongs to the TRAP transporter large permease family.</text>
</comment>
<evidence type="ECO:0000313" key="10">
    <source>
        <dbReference type="Proteomes" id="UP001375812"/>
    </source>
</evidence>
<feature type="transmembrane region" description="Helical" evidence="7">
    <location>
        <begin position="357"/>
        <end position="381"/>
    </location>
</feature>
<feature type="transmembrane region" description="Helical" evidence="7">
    <location>
        <begin position="174"/>
        <end position="194"/>
    </location>
</feature>
<keyword evidence="3 7" id="KW-0997">Cell inner membrane</keyword>